<dbReference type="Proteomes" id="UP001150238">
    <property type="component" value="Unassembled WGS sequence"/>
</dbReference>
<evidence type="ECO:0000313" key="1">
    <source>
        <dbReference type="EMBL" id="KAJ4465164.1"/>
    </source>
</evidence>
<sequence length="75" mass="8379">MGKATSMSRLGKMIFLRSSLWCAPFFHRCSLILLLVPCCNPYGPINFFISHLLLLIPSPLVLSFPRTTGNISIEP</sequence>
<protein>
    <submittedName>
        <fullName evidence="1">Uncharacterized protein</fullName>
    </submittedName>
</protein>
<dbReference type="EMBL" id="JANVFS010000053">
    <property type="protein sequence ID" value="KAJ4465164.1"/>
    <property type="molecule type" value="Genomic_DNA"/>
</dbReference>
<reference evidence="1" key="2">
    <citation type="journal article" date="2023" name="Proc. Natl. Acad. Sci. U.S.A.">
        <title>A global phylogenomic analysis of the shiitake genus Lentinula.</title>
        <authorList>
            <person name="Sierra-Patev S."/>
            <person name="Min B."/>
            <person name="Naranjo-Ortiz M."/>
            <person name="Looney B."/>
            <person name="Konkel Z."/>
            <person name="Slot J.C."/>
            <person name="Sakamoto Y."/>
            <person name="Steenwyk J.L."/>
            <person name="Rokas A."/>
            <person name="Carro J."/>
            <person name="Camarero S."/>
            <person name="Ferreira P."/>
            <person name="Molpeceres G."/>
            <person name="Ruiz-Duenas F.J."/>
            <person name="Serrano A."/>
            <person name="Henrissat B."/>
            <person name="Drula E."/>
            <person name="Hughes K.W."/>
            <person name="Mata J.L."/>
            <person name="Ishikawa N.K."/>
            <person name="Vargas-Isla R."/>
            <person name="Ushijima S."/>
            <person name="Smith C.A."/>
            <person name="Donoghue J."/>
            <person name="Ahrendt S."/>
            <person name="Andreopoulos W."/>
            <person name="He G."/>
            <person name="LaButti K."/>
            <person name="Lipzen A."/>
            <person name="Ng V."/>
            <person name="Riley R."/>
            <person name="Sandor L."/>
            <person name="Barry K."/>
            <person name="Martinez A.T."/>
            <person name="Xiao Y."/>
            <person name="Gibbons J.G."/>
            <person name="Terashima K."/>
            <person name="Grigoriev I.V."/>
            <person name="Hibbett D."/>
        </authorList>
    </citation>
    <scope>NUCLEOTIDE SEQUENCE</scope>
    <source>
        <strain evidence="1">Sp2 HRB7682 ss15</strain>
    </source>
</reference>
<organism evidence="1 2">
    <name type="scientific">Lentinula lateritia</name>
    <dbReference type="NCBI Taxonomy" id="40482"/>
    <lineage>
        <taxon>Eukaryota</taxon>
        <taxon>Fungi</taxon>
        <taxon>Dikarya</taxon>
        <taxon>Basidiomycota</taxon>
        <taxon>Agaricomycotina</taxon>
        <taxon>Agaricomycetes</taxon>
        <taxon>Agaricomycetidae</taxon>
        <taxon>Agaricales</taxon>
        <taxon>Marasmiineae</taxon>
        <taxon>Omphalotaceae</taxon>
        <taxon>Lentinula</taxon>
    </lineage>
</organism>
<gene>
    <name evidence="1" type="ORF">C8J55DRAFT_262504</name>
</gene>
<reference evidence="1" key="1">
    <citation type="submission" date="2022-08" db="EMBL/GenBank/DDBJ databases">
        <authorList>
            <consortium name="DOE Joint Genome Institute"/>
            <person name="Min B."/>
            <person name="Riley R."/>
            <person name="Sierra-Patev S."/>
            <person name="Naranjo-Ortiz M."/>
            <person name="Looney B."/>
            <person name="Konkel Z."/>
            <person name="Slot J.C."/>
            <person name="Sakamoto Y."/>
            <person name="Steenwyk J.L."/>
            <person name="Rokas A."/>
            <person name="Carro J."/>
            <person name="Camarero S."/>
            <person name="Ferreira P."/>
            <person name="Molpeceres G."/>
            <person name="Ruiz-Duenas F.J."/>
            <person name="Serrano A."/>
            <person name="Henrissat B."/>
            <person name="Drula E."/>
            <person name="Hughes K.W."/>
            <person name="Mata J.L."/>
            <person name="Ishikawa N.K."/>
            <person name="Vargas-Isla R."/>
            <person name="Ushijima S."/>
            <person name="Smith C.A."/>
            <person name="Ahrendt S."/>
            <person name="Andreopoulos W."/>
            <person name="He G."/>
            <person name="Labutti K."/>
            <person name="Lipzen A."/>
            <person name="Ng V."/>
            <person name="Sandor L."/>
            <person name="Barry K."/>
            <person name="Martinez A.T."/>
            <person name="Xiao Y."/>
            <person name="Gibbons J.G."/>
            <person name="Terashima K."/>
            <person name="Hibbett D.S."/>
            <person name="Grigoriev I.V."/>
        </authorList>
    </citation>
    <scope>NUCLEOTIDE SEQUENCE</scope>
    <source>
        <strain evidence="1">Sp2 HRB7682 ss15</strain>
    </source>
</reference>
<name>A0A9W8ZRZ9_9AGAR</name>
<dbReference type="AlphaFoldDB" id="A0A9W8ZRZ9"/>
<comment type="caution">
    <text evidence="1">The sequence shown here is derived from an EMBL/GenBank/DDBJ whole genome shotgun (WGS) entry which is preliminary data.</text>
</comment>
<proteinExistence type="predicted"/>
<accession>A0A9W8ZRZ9</accession>
<evidence type="ECO:0000313" key="2">
    <source>
        <dbReference type="Proteomes" id="UP001150238"/>
    </source>
</evidence>